<dbReference type="Proteomes" id="UP000177614">
    <property type="component" value="Unassembled WGS sequence"/>
</dbReference>
<dbReference type="STRING" id="1817814.A2V81_01565"/>
<evidence type="ECO:0000313" key="1">
    <source>
        <dbReference type="EMBL" id="OGC82168.1"/>
    </source>
</evidence>
<protein>
    <submittedName>
        <fullName evidence="1">Uncharacterized protein</fullName>
    </submittedName>
</protein>
<proteinExistence type="predicted"/>
<gene>
    <name evidence="1" type="ORF">A2V81_01565</name>
</gene>
<dbReference type="EMBL" id="MEWR01000010">
    <property type="protein sequence ID" value="OGC82168.1"/>
    <property type="molecule type" value="Genomic_DNA"/>
</dbReference>
<name>A0A1F4XKM1_9BACT</name>
<sequence length="551" mass="64648">MTRTCKQCSTPFEITSEDLQFYDRFQVPTPEQCPNCRLLRRMQERNAKNLYYRKCDFTGEEIISQYHSDHPFPVYQSKVWWGDEWDASVYGQDFDFNQAFFPQFKALKYRTPHMALFIIPGMENSDFTNCTGYLKNCYLIAESDYDEDCYYSNLLKKCKNVSDCSVCYECELCYQCIDCQNCHNLKFSQDCSSCQDSYFLRACQNCRDCIGCINQRHKQYMIFNKQYSKEEYEQMKSAMHLDTHSGLEKELEEAGALFVTQPHKNLSIEKTENSTGDHLYNAKDAYYCFDCKDIEDCRYCVKLSLNVKSCMDYSSWGDKTELVYQSASCGDNAYNIKFCTTCTTNIRDLEYCDQCTASSDLFGCVGLKRKQYCILNKQYSKEDYFALKQKIIEHMKKTGEYGEYFPADMCPYGHNETMSQDFFPLSKEEALGRGFKWKDEDRSNRYQGTIPQIPERSSDLPEEITKHILGCKSCGKNYRLISQEVGFYKMLNVPAPTQCFDCRHKARIQARNPFQIWKRTCARCSQDMNTSYAPDRPEIVYCEKCYLETVY</sequence>
<accession>A0A1F4XKM1</accession>
<evidence type="ECO:0000313" key="2">
    <source>
        <dbReference type="Proteomes" id="UP000177614"/>
    </source>
</evidence>
<organism evidence="1 2">
    <name type="scientific">Candidatus Abawacabacteria bacterium RBG_16_42_10</name>
    <dbReference type="NCBI Taxonomy" id="1817814"/>
    <lineage>
        <taxon>Bacteria</taxon>
        <taxon>Candidatus Abawacaibacteriota</taxon>
    </lineage>
</organism>
<reference evidence="1 2" key="1">
    <citation type="journal article" date="2016" name="Nat. Commun.">
        <title>Thousands of microbial genomes shed light on interconnected biogeochemical processes in an aquifer system.</title>
        <authorList>
            <person name="Anantharaman K."/>
            <person name="Brown C.T."/>
            <person name="Hug L.A."/>
            <person name="Sharon I."/>
            <person name="Castelle C.J."/>
            <person name="Probst A.J."/>
            <person name="Thomas B.C."/>
            <person name="Singh A."/>
            <person name="Wilkins M.J."/>
            <person name="Karaoz U."/>
            <person name="Brodie E.L."/>
            <person name="Williams K.H."/>
            <person name="Hubbard S.S."/>
            <person name="Banfield J.F."/>
        </authorList>
    </citation>
    <scope>NUCLEOTIDE SEQUENCE [LARGE SCALE GENOMIC DNA]</scope>
</reference>
<comment type="caution">
    <text evidence="1">The sequence shown here is derived from an EMBL/GenBank/DDBJ whole genome shotgun (WGS) entry which is preliminary data.</text>
</comment>
<dbReference type="AlphaFoldDB" id="A0A1F4XKM1"/>